<protein>
    <submittedName>
        <fullName evidence="1">Uncharacterized protein</fullName>
    </submittedName>
</protein>
<gene>
    <name evidence="1" type="ORF">MEDL_7404</name>
</gene>
<organism evidence="1 2">
    <name type="scientific">Mytilus edulis</name>
    <name type="common">Blue mussel</name>
    <dbReference type="NCBI Taxonomy" id="6550"/>
    <lineage>
        <taxon>Eukaryota</taxon>
        <taxon>Metazoa</taxon>
        <taxon>Spiralia</taxon>
        <taxon>Lophotrochozoa</taxon>
        <taxon>Mollusca</taxon>
        <taxon>Bivalvia</taxon>
        <taxon>Autobranchia</taxon>
        <taxon>Pteriomorphia</taxon>
        <taxon>Mytilida</taxon>
        <taxon>Mytiloidea</taxon>
        <taxon>Mytilidae</taxon>
        <taxon>Mytilinae</taxon>
        <taxon>Mytilus</taxon>
    </lineage>
</organism>
<accession>A0A8S3Q858</accession>
<evidence type="ECO:0000313" key="1">
    <source>
        <dbReference type="EMBL" id="CAG2192226.1"/>
    </source>
</evidence>
<name>A0A8S3Q858_MYTED</name>
<comment type="caution">
    <text evidence="1">The sequence shown here is derived from an EMBL/GenBank/DDBJ whole genome shotgun (WGS) entry which is preliminary data.</text>
</comment>
<dbReference type="OrthoDB" id="10323634at2759"/>
<dbReference type="EMBL" id="CAJPWZ010000381">
    <property type="protein sequence ID" value="CAG2192226.1"/>
    <property type="molecule type" value="Genomic_DNA"/>
</dbReference>
<dbReference type="Proteomes" id="UP000683360">
    <property type="component" value="Unassembled WGS sequence"/>
</dbReference>
<reference evidence="1" key="1">
    <citation type="submission" date="2021-03" db="EMBL/GenBank/DDBJ databases">
        <authorList>
            <person name="Bekaert M."/>
        </authorList>
    </citation>
    <scope>NUCLEOTIDE SEQUENCE</scope>
</reference>
<evidence type="ECO:0000313" key="2">
    <source>
        <dbReference type="Proteomes" id="UP000683360"/>
    </source>
</evidence>
<proteinExistence type="predicted"/>
<sequence>MEESHILQAVAVPTEITLASDEETQESWESTLEVKADTTLVEETSNEEIVTICQQYKGTTSVGWINSSKNKISMNWSITDGDLILICHVEDLFLQVEFLHDSKSFQAYCLPPYPSPMCTSYNDGIITQDPKTNCTKLVLSSTITSYFSFWSCNHGLNSDTSNQIFVEKKVRLCSLIN</sequence>
<dbReference type="AlphaFoldDB" id="A0A8S3Q858"/>
<keyword evidence="2" id="KW-1185">Reference proteome</keyword>